<evidence type="ECO:0000256" key="1">
    <source>
        <dbReference type="ARBA" id="ARBA00005336"/>
    </source>
</evidence>
<dbReference type="InterPro" id="IPR036962">
    <property type="entry name" value="Glyco_hydro_3_N_sf"/>
</dbReference>
<dbReference type="GO" id="GO:0046556">
    <property type="term" value="F:alpha-L-arabinofuranosidase activity"/>
    <property type="evidence" value="ECO:0007669"/>
    <property type="project" value="TreeGrafter"/>
</dbReference>
<organism evidence="7 8">
    <name type="scientific">Phytophthora fragariaefolia</name>
    <dbReference type="NCBI Taxonomy" id="1490495"/>
    <lineage>
        <taxon>Eukaryota</taxon>
        <taxon>Sar</taxon>
        <taxon>Stramenopiles</taxon>
        <taxon>Oomycota</taxon>
        <taxon>Peronosporomycetes</taxon>
        <taxon>Peronosporales</taxon>
        <taxon>Peronosporaceae</taxon>
        <taxon>Phytophthora</taxon>
    </lineage>
</organism>
<sequence length="775" mass="83934">MVPLRWLLLLLGTCSASSYSSNVCDDARVSSLPFCDASLPLDARVSDLVGRIPLDQAVGLLVNNASAAPSVNVPSYEWWNEALHGVALSPGVTFKGPLTAATSFPQVLSTAAAFNRTLFYQIAEAISTEARAFYNEKNAGLTFWTPNVNIFRDPRWGRGQETPGEDPYLTGEYAVAFVRGLQGEAMEGHESAEESKFLKLSSCCKHFSAYSQEVPRHRNDAIVTKQDQADTYFPAFEDCVKRGHVSSIMCSYNAVNGIPSCADKGLLTDLLRDQWKFDGYITSDCEAVADVIYRHHYTQSPEQTCATTLDAGMDLNCGTFLRQHLPKAVEQGIVSTEMVHSALKNQFRVLMKLGMFEKGSQPFANITKDAVDTVAHRQLALEAARQSIVLLKNENGALPLTPGNFSEDGSLALIGPHFNASAALLGNYFGVPSHIVTPLEGVSQYVPNVGYSLGCKISDEVLPEFDEAIEVVKKAERTVVFMGLDQTQEREEIDRYHLKLPGFQIALLNRVLAAASHPIVLVIISGGSVDLSLYKSHPKVGAIVSGGYLGQAGGQGLADVLFGKYNPAGRLPQTFYDSDYVNTMSISDMHMRPTFVTGNPGRTYRFFSGAPVYGFGFGLSYTVFHKTWAKEPPTVLGAATLSTQLQEDALGGSRSCVASFEITVANSGDLEGEDVILIYAEPPEAGIGGRPLKSLVAFERTAPIAVGEKAAAKFCLEAKAFALADENGNWVVEQGSWTLHVDTLQHQVNVQAAVAREPAVVQGADVARKHVPVWA</sequence>
<dbReference type="PRINTS" id="PR00133">
    <property type="entry name" value="GLHYDRLASE3"/>
</dbReference>
<feature type="signal peptide" evidence="5">
    <location>
        <begin position="1"/>
        <end position="16"/>
    </location>
</feature>
<keyword evidence="3" id="KW-0378">Hydrolase</keyword>
<dbReference type="Gene3D" id="3.20.20.300">
    <property type="entry name" value="Glycoside hydrolase, family 3, N-terminal domain"/>
    <property type="match status" value="1"/>
</dbReference>
<dbReference type="InterPro" id="IPR002772">
    <property type="entry name" value="Glyco_hydro_3_C"/>
</dbReference>
<evidence type="ECO:0000256" key="2">
    <source>
        <dbReference type="ARBA" id="ARBA00022729"/>
    </source>
</evidence>
<accession>A0A9W7CWH6</accession>
<feature type="chain" id="PRO_5040783946" evidence="5">
    <location>
        <begin position="17"/>
        <end position="775"/>
    </location>
</feature>
<dbReference type="Pfam" id="PF00933">
    <property type="entry name" value="Glyco_hydro_3"/>
    <property type="match status" value="1"/>
</dbReference>
<dbReference type="SMART" id="SM01217">
    <property type="entry name" value="Fn3_like"/>
    <property type="match status" value="1"/>
</dbReference>
<proteinExistence type="inferred from homology"/>
<keyword evidence="2 5" id="KW-0732">Signal</keyword>
<evidence type="ECO:0000256" key="4">
    <source>
        <dbReference type="ARBA" id="ARBA00023295"/>
    </source>
</evidence>
<dbReference type="Proteomes" id="UP001165121">
    <property type="component" value="Unassembled WGS sequence"/>
</dbReference>
<gene>
    <name evidence="7" type="ORF">Pfra01_001695400</name>
</gene>
<evidence type="ECO:0000259" key="6">
    <source>
        <dbReference type="SMART" id="SM01217"/>
    </source>
</evidence>
<dbReference type="GO" id="GO:0045493">
    <property type="term" value="P:xylan catabolic process"/>
    <property type="evidence" value="ECO:0007669"/>
    <property type="project" value="InterPro"/>
</dbReference>
<dbReference type="EMBL" id="BSXT01001958">
    <property type="protein sequence ID" value="GMF46279.1"/>
    <property type="molecule type" value="Genomic_DNA"/>
</dbReference>
<dbReference type="Gene3D" id="3.40.50.1700">
    <property type="entry name" value="Glycoside hydrolase family 3 C-terminal domain"/>
    <property type="match status" value="1"/>
</dbReference>
<keyword evidence="8" id="KW-1185">Reference proteome</keyword>
<dbReference type="Pfam" id="PF14310">
    <property type="entry name" value="Fn3-like"/>
    <property type="match status" value="1"/>
</dbReference>
<comment type="caution">
    <text evidence="7">The sequence shown here is derived from an EMBL/GenBank/DDBJ whole genome shotgun (WGS) entry which is preliminary data.</text>
</comment>
<keyword evidence="4" id="KW-0326">Glycosidase</keyword>
<dbReference type="InterPro" id="IPR026891">
    <property type="entry name" value="Fn3-like"/>
</dbReference>
<dbReference type="PANTHER" id="PTHR42721">
    <property type="entry name" value="SUGAR HYDROLASE-RELATED"/>
    <property type="match status" value="1"/>
</dbReference>
<dbReference type="InterPro" id="IPR017853">
    <property type="entry name" value="GH"/>
</dbReference>
<evidence type="ECO:0000313" key="8">
    <source>
        <dbReference type="Proteomes" id="UP001165121"/>
    </source>
</evidence>
<reference evidence="7" key="1">
    <citation type="submission" date="2023-04" db="EMBL/GenBank/DDBJ databases">
        <title>Phytophthora fragariaefolia NBRC 109709.</title>
        <authorList>
            <person name="Ichikawa N."/>
            <person name="Sato H."/>
            <person name="Tonouchi N."/>
        </authorList>
    </citation>
    <scope>NUCLEOTIDE SEQUENCE</scope>
    <source>
        <strain evidence="7">NBRC 109709</strain>
    </source>
</reference>
<dbReference type="SUPFAM" id="SSF52279">
    <property type="entry name" value="Beta-D-glucan exohydrolase, C-terminal domain"/>
    <property type="match status" value="1"/>
</dbReference>
<dbReference type="GO" id="GO:0031222">
    <property type="term" value="P:arabinan catabolic process"/>
    <property type="evidence" value="ECO:0007669"/>
    <property type="project" value="TreeGrafter"/>
</dbReference>
<dbReference type="Gene3D" id="2.60.40.10">
    <property type="entry name" value="Immunoglobulins"/>
    <property type="match status" value="1"/>
</dbReference>
<dbReference type="InterPro" id="IPR013783">
    <property type="entry name" value="Ig-like_fold"/>
</dbReference>
<dbReference type="AlphaFoldDB" id="A0A9W7CWH6"/>
<evidence type="ECO:0000313" key="7">
    <source>
        <dbReference type="EMBL" id="GMF46279.1"/>
    </source>
</evidence>
<dbReference type="PANTHER" id="PTHR42721:SF3">
    <property type="entry name" value="BETA-D-XYLOSIDASE 5-RELATED"/>
    <property type="match status" value="1"/>
</dbReference>
<dbReference type="OrthoDB" id="47059at2759"/>
<evidence type="ECO:0000256" key="3">
    <source>
        <dbReference type="ARBA" id="ARBA00022801"/>
    </source>
</evidence>
<comment type="similarity">
    <text evidence="1">Belongs to the glycosyl hydrolase 3 family.</text>
</comment>
<dbReference type="InterPro" id="IPR044993">
    <property type="entry name" value="BXL"/>
</dbReference>
<dbReference type="GO" id="GO:0009044">
    <property type="term" value="F:xylan 1,4-beta-xylosidase activity"/>
    <property type="evidence" value="ECO:0007669"/>
    <property type="project" value="InterPro"/>
</dbReference>
<dbReference type="SUPFAM" id="SSF51445">
    <property type="entry name" value="(Trans)glycosidases"/>
    <property type="match status" value="1"/>
</dbReference>
<dbReference type="InterPro" id="IPR036881">
    <property type="entry name" value="Glyco_hydro_3_C_sf"/>
</dbReference>
<evidence type="ECO:0000256" key="5">
    <source>
        <dbReference type="SAM" id="SignalP"/>
    </source>
</evidence>
<name>A0A9W7CWH6_9STRA</name>
<dbReference type="Pfam" id="PF01915">
    <property type="entry name" value="Glyco_hydro_3_C"/>
    <property type="match status" value="1"/>
</dbReference>
<protein>
    <submittedName>
        <fullName evidence="7">Unnamed protein product</fullName>
    </submittedName>
</protein>
<dbReference type="InterPro" id="IPR001764">
    <property type="entry name" value="Glyco_hydro_3_N"/>
</dbReference>
<feature type="domain" description="Fibronectin type III-like" evidence="6">
    <location>
        <begin position="674"/>
        <end position="745"/>
    </location>
</feature>